<keyword evidence="2" id="KW-1185">Reference proteome</keyword>
<name>A0ACA9S485_9GLOM</name>
<gene>
    <name evidence="1" type="ORF">RPERSI_LOCUS26746</name>
</gene>
<feature type="non-terminal residue" evidence="1">
    <location>
        <position position="125"/>
    </location>
</feature>
<sequence>QYSSINFNQPSLSPNSVEKTITENFCAKHEIIQRSKSPTPLRSLNRIPQKLETQHTKPSHTITLGDNSVLSLVCNYKYLFSGSQDPYIRVWDLLTFQQIKTLSGHTGGILCLSLSEDYTMLFSSS</sequence>
<proteinExistence type="predicted"/>
<comment type="caution">
    <text evidence="1">The sequence shown here is derived from an EMBL/GenBank/DDBJ whole genome shotgun (WGS) entry which is preliminary data.</text>
</comment>
<feature type="non-terminal residue" evidence="1">
    <location>
        <position position="1"/>
    </location>
</feature>
<dbReference type="Proteomes" id="UP000789920">
    <property type="component" value="Unassembled WGS sequence"/>
</dbReference>
<evidence type="ECO:0000313" key="2">
    <source>
        <dbReference type="Proteomes" id="UP000789920"/>
    </source>
</evidence>
<protein>
    <submittedName>
        <fullName evidence="1">26609_t:CDS:1</fullName>
    </submittedName>
</protein>
<reference evidence="1" key="1">
    <citation type="submission" date="2021-06" db="EMBL/GenBank/DDBJ databases">
        <authorList>
            <person name="Kallberg Y."/>
            <person name="Tangrot J."/>
            <person name="Rosling A."/>
        </authorList>
    </citation>
    <scope>NUCLEOTIDE SEQUENCE</scope>
    <source>
        <strain evidence="1">MA461A</strain>
    </source>
</reference>
<accession>A0ACA9S485</accession>
<dbReference type="EMBL" id="CAJVQC010092246">
    <property type="protein sequence ID" value="CAG8826473.1"/>
    <property type="molecule type" value="Genomic_DNA"/>
</dbReference>
<organism evidence="1 2">
    <name type="scientific">Racocetra persica</name>
    <dbReference type="NCBI Taxonomy" id="160502"/>
    <lineage>
        <taxon>Eukaryota</taxon>
        <taxon>Fungi</taxon>
        <taxon>Fungi incertae sedis</taxon>
        <taxon>Mucoromycota</taxon>
        <taxon>Glomeromycotina</taxon>
        <taxon>Glomeromycetes</taxon>
        <taxon>Diversisporales</taxon>
        <taxon>Gigasporaceae</taxon>
        <taxon>Racocetra</taxon>
    </lineage>
</organism>
<evidence type="ECO:0000313" key="1">
    <source>
        <dbReference type="EMBL" id="CAG8826473.1"/>
    </source>
</evidence>